<dbReference type="EMBL" id="JAMLDX010000020">
    <property type="protein sequence ID" value="MCP3732572.1"/>
    <property type="molecule type" value="Genomic_DNA"/>
</dbReference>
<evidence type="ECO:0000313" key="1">
    <source>
        <dbReference type="EMBL" id="MCP3732572.1"/>
    </source>
</evidence>
<accession>A0A9X2HLZ3</accession>
<comment type="caution">
    <text evidence="1">The sequence shown here is derived from an EMBL/GenBank/DDBJ whole genome shotgun (WGS) entry which is preliminary data.</text>
</comment>
<name>A0A9X2HLZ3_9SPHN</name>
<keyword evidence="2" id="KW-1185">Reference proteome</keyword>
<reference evidence="1" key="1">
    <citation type="submission" date="2022-05" db="EMBL/GenBank/DDBJ databases">
        <title>Sphingomonas sp. strain MG17 Genome sequencing and assembly.</title>
        <authorList>
            <person name="Kim I."/>
        </authorList>
    </citation>
    <scope>NUCLEOTIDE SEQUENCE</scope>
    <source>
        <strain evidence="1">MG17</strain>
    </source>
</reference>
<evidence type="ECO:0000313" key="2">
    <source>
        <dbReference type="Proteomes" id="UP001139451"/>
    </source>
</evidence>
<gene>
    <name evidence="1" type="ORF">M9978_19290</name>
</gene>
<dbReference type="Proteomes" id="UP001139451">
    <property type="component" value="Unassembled WGS sequence"/>
</dbReference>
<proteinExistence type="predicted"/>
<organism evidence="1 2">
    <name type="scientific">Sphingomonas tagetis</name>
    <dbReference type="NCBI Taxonomy" id="2949092"/>
    <lineage>
        <taxon>Bacteria</taxon>
        <taxon>Pseudomonadati</taxon>
        <taxon>Pseudomonadota</taxon>
        <taxon>Alphaproteobacteria</taxon>
        <taxon>Sphingomonadales</taxon>
        <taxon>Sphingomonadaceae</taxon>
        <taxon>Sphingomonas</taxon>
    </lineage>
</organism>
<dbReference type="AlphaFoldDB" id="A0A9X2HLZ3"/>
<protein>
    <submittedName>
        <fullName evidence="1">Uncharacterized protein</fullName>
    </submittedName>
</protein>
<dbReference type="RefSeq" id="WP_254296120.1">
    <property type="nucleotide sequence ID" value="NZ_JAMLDX010000020.1"/>
</dbReference>
<sequence length="372" mass="39861">MTAEPHTIQPPPPGGNLFVFQEEVHPDGGTPRRIAFTEVDIRPRPYEELAAARLHEGITIPLDMYNGRIVDTDIADVDTSNYAHLKATLVSPLSAQGIGLVHGGWLPSTLAATRSNAVVLPDRNIVTQIVGRFASGKLTGRKPDFLDLFERSTVRINPMLYALEGNGRSLPDPGLVQSQLDEAIGKLGTALPSATIMTGPGPLAGLLGLIEDIRPGMARKQKFLRQIAPRLSAQVARRDRDARWNEVLAAARDCGVTSGALVVLAALSVVVDSGACAARRMLKFHAAYSDADAYNALADLNALELLLYCLAYFPEMQTQLCNGDRNLALFWVGAGASGIVPDGNSISCTLTPHPAILPDPYAERWADEVAGT</sequence>